<evidence type="ECO:0000256" key="4">
    <source>
        <dbReference type="ARBA" id="ARBA00022598"/>
    </source>
</evidence>
<organism evidence="11 12">
    <name type="scientific">Eiseniibacteriota bacterium</name>
    <dbReference type="NCBI Taxonomy" id="2212470"/>
    <lineage>
        <taxon>Bacteria</taxon>
        <taxon>Candidatus Eiseniibacteriota</taxon>
    </lineage>
</organism>
<dbReference type="GO" id="GO:0008360">
    <property type="term" value="P:regulation of cell shape"/>
    <property type="evidence" value="ECO:0007669"/>
    <property type="project" value="UniProtKB-KW"/>
</dbReference>
<proteinExistence type="inferred from homology"/>
<feature type="non-terminal residue" evidence="11">
    <location>
        <position position="1"/>
    </location>
</feature>
<evidence type="ECO:0000259" key="10">
    <source>
        <dbReference type="PROSITE" id="PS50975"/>
    </source>
</evidence>
<dbReference type="GO" id="GO:0046872">
    <property type="term" value="F:metal ion binding"/>
    <property type="evidence" value="ECO:0007669"/>
    <property type="project" value="InterPro"/>
</dbReference>
<dbReference type="Gene3D" id="3.30.470.20">
    <property type="entry name" value="ATP-grasp fold, B domain"/>
    <property type="match status" value="1"/>
</dbReference>
<evidence type="ECO:0000256" key="3">
    <source>
        <dbReference type="ARBA" id="ARBA00022490"/>
    </source>
</evidence>
<evidence type="ECO:0000313" key="12">
    <source>
        <dbReference type="Proteomes" id="UP000547674"/>
    </source>
</evidence>
<evidence type="ECO:0000256" key="2">
    <source>
        <dbReference type="ARBA" id="ARBA00010871"/>
    </source>
</evidence>
<keyword evidence="6 9" id="KW-0067">ATP-binding</keyword>
<dbReference type="PROSITE" id="PS50975">
    <property type="entry name" value="ATP_GRASP"/>
    <property type="match status" value="1"/>
</dbReference>
<protein>
    <submittedName>
        <fullName evidence="11">D-alanine--D-alanine ligase</fullName>
    </submittedName>
</protein>
<dbReference type="PANTHER" id="PTHR23132:SF23">
    <property type="entry name" value="D-ALANINE--D-ALANINE LIGASE B"/>
    <property type="match status" value="1"/>
</dbReference>
<dbReference type="Pfam" id="PF07478">
    <property type="entry name" value="Dala_Dala_lig_C"/>
    <property type="match status" value="1"/>
</dbReference>
<evidence type="ECO:0000256" key="7">
    <source>
        <dbReference type="ARBA" id="ARBA00022960"/>
    </source>
</evidence>
<evidence type="ECO:0000256" key="5">
    <source>
        <dbReference type="ARBA" id="ARBA00022741"/>
    </source>
</evidence>
<evidence type="ECO:0000256" key="1">
    <source>
        <dbReference type="ARBA" id="ARBA00004496"/>
    </source>
</evidence>
<evidence type="ECO:0000256" key="6">
    <source>
        <dbReference type="ARBA" id="ARBA00022840"/>
    </source>
</evidence>
<dbReference type="PROSITE" id="PS00844">
    <property type="entry name" value="DALA_DALA_LIGASE_2"/>
    <property type="match status" value="1"/>
</dbReference>
<dbReference type="PANTHER" id="PTHR23132">
    <property type="entry name" value="D-ALANINE--D-ALANINE LIGASE"/>
    <property type="match status" value="1"/>
</dbReference>
<dbReference type="EMBL" id="JABDJR010000240">
    <property type="protein sequence ID" value="NNF06365.1"/>
    <property type="molecule type" value="Genomic_DNA"/>
</dbReference>
<dbReference type="Proteomes" id="UP000547674">
    <property type="component" value="Unassembled WGS sequence"/>
</dbReference>
<keyword evidence="3" id="KW-0963">Cytoplasm</keyword>
<dbReference type="AlphaFoldDB" id="A0A7Y2H1U6"/>
<dbReference type="GO" id="GO:0005524">
    <property type="term" value="F:ATP binding"/>
    <property type="evidence" value="ECO:0007669"/>
    <property type="project" value="UniProtKB-UniRule"/>
</dbReference>
<accession>A0A7Y2H1U6</accession>
<gene>
    <name evidence="11" type="ORF">HKN21_06365</name>
</gene>
<sequence length="72" mass="7502">ELARLAYDALGCAGVARVDFRLSPSGELFCLEVNTVPGMTESSLVPMAAKEAGLSYGALVEEIVLRASRASA</sequence>
<dbReference type="GO" id="GO:0009252">
    <property type="term" value="P:peptidoglycan biosynthetic process"/>
    <property type="evidence" value="ECO:0007669"/>
    <property type="project" value="UniProtKB-KW"/>
</dbReference>
<feature type="domain" description="ATP-grasp" evidence="10">
    <location>
        <begin position="1"/>
        <end position="65"/>
    </location>
</feature>
<evidence type="ECO:0000256" key="8">
    <source>
        <dbReference type="ARBA" id="ARBA00022984"/>
    </source>
</evidence>
<keyword evidence="7" id="KW-0133">Cell shape</keyword>
<keyword evidence="4 11" id="KW-0436">Ligase</keyword>
<dbReference type="InterPro" id="IPR011095">
    <property type="entry name" value="Dala_Dala_lig_C"/>
</dbReference>
<name>A0A7Y2H1U6_UNCEI</name>
<reference evidence="11 12" key="1">
    <citation type="submission" date="2020-03" db="EMBL/GenBank/DDBJ databases">
        <title>Metabolic flexibility allows generalist bacteria to become dominant in a frequently disturbed ecosystem.</title>
        <authorList>
            <person name="Chen Y.-J."/>
            <person name="Leung P.M."/>
            <person name="Bay S.K."/>
            <person name="Hugenholtz P."/>
            <person name="Kessler A.J."/>
            <person name="Shelley G."/>
            <person name="Waite D.W."/>
            <person name="Cook P.L."/>
            <person name="Greening C."/>
        </authorList>
    </citation>
    <scope>NUCLEOTIDE SEQUENCE [LARGE SCALE GENOMIC DNA]</scope>
    <source>
        <strain evidence="11">SS_bin_28</strain>
    </source>
</reference>
<keyword evidence="8" id="KW-0573">Peptidoglycan synthesis</keyword>
<comment type="subcellular location">
    <subcellularLocation>
        <location evidence="1">Cytoplasm</location>
    </subcellularLocation>
</comment>
<dbReference type="InterPro" id="IPR011761">
    <property type="entry name" value="ATP-grasp"/>
</dbReference>
<comment type="caution">
    <text evidence="11">The sequence shown here is derived from an EMBL/GenBank/DDBJ whole genome shotgun (WGS) entry which is preliminary data.</text>
</comment>
<dbReference type="InterPro" id="IPR000291">
    <property type="entry name" value="D-Ala_lig_Van_CS"/>
</dbReference>
<keyword evidence="5 9" id="KW-0547">Nucleotide-binding</keyword>
<comment type="similarity">
    <text evidence="2">Belongs to the D-alanine--D-alanine ligase family.</text>
</comment>
<dbReference type="SUPFAM" id="SSF56059">
    <property type="entry name" value="Glutathione synthetase ATP-binding domain-like"/>
    <property type="match status" value="1"/>
</dbReference>
<dbReference type="GO" id="GO:0005737">
    <property type="term" value="C:cytoplasm"/>
    <property type="evidence" value="ECO:0007669"/>
    <property type="project" value="UniProtKB-SubCell"/>
</dbReference>
<evidence type="ECO:0000313" key="11">
    <source>
        <dbReference type="EMBL" id="NNF06365.1"/>
    </source>
</evidence>
<evidence type="ECO:0000256" key="9">
    <source>
        <dbReference type="PROSITE-ProRule" id="PRU00409"/>
    </source>
</evidence>
<dbReference type="GO" id="GO:0008716">
    <property type="term" value="F:D-alanine-D-alanine ligase activity"/>
    <property type="evidence" value="ECO:0007669"/>
    <property type="project" value="InterPro"/>
</dbReference>